<accession>A0A3D8J5B8</accession>
<dbReference type="Gene3D" id="3.40.50.2000">
    <property type="entry name" value="Glycogen Phosphorylase B"/>
    <property type="match status" value="1"/>
</dbReference>
<keyword evidence="2" id="KW-1185">Reference proteome</keyword>
<gene>
    <name evidence="1" type="ORF">CQA57_06465</name>
</gene>
<sequence length="389" mass="45755">MRILVLCAANPAVNPRPSRMIENLKKSHKVTAMGLNSTPIDGVEVLSYSEYKKRNLWQEIGLYFNVFLKKWNKLIFTKNRLEIQVFLKKRDFDLIICHDLVLLPIVLENKQSAKVLFDAREFYPKQYTNSLRWRILFQKFNDYLCANFMPKADRVITVGLGIKKAYKDFYNIESEVFYSFSKFYDISPSLMLASEIRMIYHGYANRAREIEKTIAIMDYCSSDFSLDLMLICPDKKYLRKLEKMVEVRKKQGKKIRIIPPVSFDNLITFSNAYDIGLYALPKSNLNLELTMPNKFFEYIQSRLALVTIPHKEMEWFIHRYQNGIVAKDYDSKSIAQSLNALSKNQIMKMKIKSHSIVKALSNEQNQQKINTILKDMFFRNIITEKVEEE</sequence>
<dbReference type="OrthoDB" id="9783380at2"/>
<dbReference type="Proteomes" id="UP000256695">
    <property type="component" value="Unassembled WGS sequence"/>
</dbReference>
<comment type="caution">
    <text evidence="1">The sequence shown here is derived from an EMBL/GenBank/DDBJ whole genome shotgun (WGS) entry which is preliminary data.</text>
</comment>
<dbReference type="SUPFAM" id="SSF53756">
    <property type="entry name" value="UDP-Glycosyltransferase/glycogen phosphorylase"/>
    <property type="match status" value="1"/>
</dbReference>
<organism evidence="1 2">
    <name type="scientific">Helicobacter anseris</name>
    <dbReference type="NCBI Taxonomy" id="375926"/>
    <lineage>
        <taxon>Bacteria</taxon>
        <taxon>Pseudomonadati</taxon>
        <taxon>Campylobacterota</taxon>
        <taxon>Epsilonproteobacteria</taxon>
        <taxon>Campylobacterales</taxon>
        <taxon>Helicobacteraceae</taxon>
        <taxon>Helicobacter</taxon>
    </lineage>
</organism>
<reference evidence="1 2" key="1">
    <citation type="submission" date="2018-04" db="EMBL/GenBank/DDBJ databases">
        <title>Novel Campyloabacter and Helicobacter Species and Strains.</title>
        <authorList>
            <person name="Mannion A.J."/>
            <person name="Shen Z."/>
            <person name="Fox J.G."/>
        </authorList>
    </citation>
    <scope>NUCLEOTIDE SEQUENCE [LARGE SCALE GENOMIC DNA]</scope>
    <source>
        <strain evidence="1 2">MIT 04-9362</strain>
    </source>
</reference>
<dbReference type="RefSeq" id="WP_115579421.1">
    <property type="nucleotide sequence ID" value="NZ_NXLX01000017.1"/>
</dbReference>
<evidence type="ECO:0000313" key="1">
    <source>
        <dbReference type="EMBL" id="RDU72663.1"/>
    </source>
</evidence>
<evidence type="ECO:0000313" key="2">
    <source>
        <dbReference type="Proteomes" id="UP000256695"/>
    </source>
</evidence>
<name>A0A3D8J5B8_9HELI</name>
<protein>
    <submittedName>
        <fullName evidence="1">Capsular biosynthesis protein</fullName>
    </submittedName>
</protein>
<dbReference type="EMBL" id="NXLX01000017">
    <property type="protein sequence ID" value="RDU72663.1"/>
    <property type="molecule type" value="Genomic_DNA"/>
</dbReference>
<dbReference type="AlphaFoldDB" id="A0A3D8J5B8"/>
<proteinExistence type="predicted"/>